<feature type="compositionally biased region" description="Low complexity" evidence="1">
    <location>
        <begin position="9"/>
        <end position="21"/>
    </location>
</feature>
<keyword evidence="2" id="KW-0472">Membrane</keyword>
<evidence type="ECO:0000256" key="1">
    <source>
        <dbReference type="SAM" id="MobiDB-lite"/>
    </source>
</evidence>
<name>A0ABS4X0L7_9MICO</name>
<evidence type="ECO:0000256" key="2">
    <source>
        <dbReference type="SAM" id="Phobius"/>
    </source>
</evidence>
<keyword evidence="2" id="KW-1133">Transmembrane helix</keyword>
<proteinExistence type="predicted"/>
<accession>A0ABS4X0L7</accession>
<evidence type="ECO:0000313" key="4">
    <source>
        <dbReference type="Proteomes" id="UP001519290"/>
    </source>
</evidence>
<dbReference type="EMBL" id="JAGIOD010000001">
    <property type="protein sequence ID" value="MBP2382005.1"/>
    <property type="molecule type" value="Genomic_DNA"/>
</dbReference>
<sequence length="160" mass="16377">MNATEDPENTGSTENTESTGGIPRHPAETGGVDRAAPPAGEPSDESNITGIASSEHEGAAPSEGGSEPPVGDPSEAAEDTGNTSVYVRHGRTPTLGFWVTVLLVAPMVVALIISPFFDFQDVSSVVTFVLIAAVFVGVPLAAVAAAIDAFLHRRGGPRGR</sequence>
<evidence type="ECO:0000313" key="3">
    <source>
        <dbReference type="EMBL" id="MBP2382005.1"/>
    </source>
</evidence>
<gene>
    <name evidence="3" type="ORF">JOF43_001962</name>
</gene>
<feature type="transmembrane region" description="Helical" evidence="2">
    <location>
        <begin position="95"/>
        <end position="117"/>
    </location>
</feature>
<organism evidence="3 4">
    <name type="scientific">Brachybacterium sacelli</name>
    <dbReference type="NCBI Taxonomy" id="173364"/>
    <lineage>
        <taxon>Bacteria</taxon>
        <taxon>Bacillati</taxon>
        <taxon>Actinomycetota</taxon>
        <taxon>Actinomycetes</taxon>
        <taxon>Micrococcales</taxon>
        <taxon>Dermabacteraceae</taxon>
        <taxon>Brachybacterium</taxon>
    </lineage>
</organism>
<feature type="transmembrane region" description="Helical" evidence="2">
    <location>
        <begin position="129"/>
        <end position="151"/>
    </location>
</feature>
<reference evidence="3 4" key="1">
    <citation type="submission" date="2021-03" db="EMBL/GenBank/DDBJ databases">
        <title>Sequencing the genomes of 1000 actinobacteria strains.</title>
        <authorList>
            <person name="Klenk H.-P."/>
        </authorList>
    </citation>
    <scope>NUCLEOTIDE SEQUENCE [LARGE SCALE GENOMIC DNA]</scope>
    <source>
        <strain evidence="3 4">DSM 14566</strain>
    </source>
</reference>
<comment type="caution">
    <text evidence="3">The sequence shown here is derived from an EMBL/GenBank/DDBJ whole genome shotgun (WGS) entry which is preliminary data.</text>
</comment>
<dbReference type="RefSeq" id="WP_209901585.1">
    <property type="nucleotide sequence ID" value="NZ_BAAAJW010000011.1"/>
</dbReference>
<keyword evidence="2" id="KW-0812">Transmembrane</keyword>
<feature type="region of interest" description="Disordered" evidence="1">
    <location>
        <begin position="1"/>
        <end position="81"/>
    </location>
</feature>
<keyword evidence="4" id="KW-1185">Reference proteome</keyword>
<dbReference type="Proteomes" id="UP001519290">
    <property type="component" value="Unassembled WGS sequence"/>
</dbReference>
<protein>
    <submittedName>
        <fullName evidence="3">Uncharacterized protein</fullName>
    </submittedName>
</protein>